<dbReference type="Proteomes" id="UP000653156">
    <property type="component" value="Chromosome"/>
</dbReference>
<name>A0A892ZIT6_9NEIS</name>
<proteinExistence type="predicted"/>
<gene>
    <name evidence="1" type="ORF">JQU52_02765</name>
</gene>
<keyword evidence="2" id="KW-1185">Reference proteome</keyword>
<sequence length="89" mass="9531">MNSLHTNTQATPNNMLQAPNGALYYPLSEDAHNMLCRTEGALCALSELLWNTARTGSHPKPDSIGDIVGMAADTLHDILKDIKRQGGAA</sequence>
<evidence type="ECO:0000313" key="2">
    <source>
        <dbReference type="Proteomes" id="UP000653156"/>
    </source>
</evidence>
<reference evidence="1" key="1">
    <citation type="submission" date="2021-02" db="EMBL/GenBank/DDBJ databases">
        <title>Neisseriaceae sp. 26B isolated from the cloaca of a Common Toad-headed Turtle (Mesoclemmys nasuta).</title>
        <authorList>
            <person name="Spergser J."/>
            <person name="Busse H.-J."/>
        </authorList>
    </citation>
    <scope>NUCLEOTIDE SEQUENCE</scope>
    <source>
        <strain evidence="1">26B</strain>
    </source>
</reference>
<dbReference type="KEGG" id="ptes:JQU52_02765"/>
<organism evidence="1 2">
    <name type="scientific">Paralysiella testudinis</name>
    <dbReference type="NCBI Taxonomy" id="2809020"/>
    <lineage>
        <taxon>Bacteria</taxon>
        <taxon>Pseudomonadati</taxon>
        <taxon>Pseudomonadota</taxon>
        <taxon>Betaproteobacteria</taxon>
        <taxon>Neisseriales</taxon>
        <taxon>Neisseriaceae</taxon>
        <taxon>Paralysiella</taxon>
    </lineage>
</organism>
<dbReference type="AlphaFoldDB" id="A0A892ZIT6"/>
<evidence type="ECO:0000313" key="1">
    <source>
        <dbReference type="EMBL" id="QRQ82348.1"/>
    </source>
</evidence>
<evidence type="ECO:0008006" key="3">
    <source>
        <dbReference type="Google" id="ProtNLM"/>
    </source>
</evidence>
<dbReference type="RefSeq" id="WP_230339633.1">
    <property type="nucleotide sequence ID" value="NZ_CP069798.1"/>
</dbReference>
<protein>
    <recommendedName>
        <fullName evidence="3">DUF3077 domain-containing protein</fullName>
    </recommendedName>
</protein>
<dbReference type="EMBL" id="CP069798">
    <property type="protein sequence ID" value="QRQ82348.1"/>
    <property type="molecule type" value="Genomic_DNA"/>
</dbReference>
<accession>A0A892ZIT6</accession>